<evidence type="ECO:0000313" key="1">
    <source>
        <dbReference type="EMBL" id="OGC47789.1"/>
    </source>
</evidence>
<evidence type="ECO:0000313" key="2">
    <source>
        <dbReference type="Proteomes" id="UP000176444"/>
    </source>
</evidence>
<dbReference type="Proteomes" id="UP000176444">
    <property type="component" value="Unassembled WGS sequence"/>
</dbReference>
<sequence>MESTQQTNEQTLDESELWFHNLDENQRKALVALKTLAEATPQRAVTVATYTDLIEKTLLNNPDYVSMLKGKNEEEV</sequence>
<organism evidence="1 2">
    <name type="scientific">candidate division WWE3 bacterium RIFCSPHIGHO2_01_FULL_35_17</name>
    <dbReference type="NCBI Taxonomy" id="1802614"/>
    <lineage>
        <taxon>Bacteria</taxon>
        <taxon>Katanobacteria</taxon>
    </lineage>
</organism>
<name>A0A1F4US93_UNCKA</name>
<comment type="caution">
    <text evidence="1">The sequence shown here is derived from an EMBL/GenBank/DDBJ whole genome shotgun (WGS) entry which is preliminary data.</text>
</comment>
<reference evidence="1 2" key="1">
    <citation type="journal article" date="2016" name="Nat. Commun.">
        <title>Thousands of microbial genomes shed light on interconnected biogeochemical processes in an aquifer system.</title>
        <authorList>
            <person name="Anantharaman K."/>
            <person name="Brown C.T."/>
            <person name="Hug L.A."/>
            <person name="Sharon I."/>
            <person name="Castelle C.J."/>
            <person name="Probst A.J."/>
            <person name="Thomas B.C."/>
            <person name="Singh A."/>
            <person name="Wilkins M.J."/>
            <person name="Karaoz U."/>
            <person name="Brodie E.L."/>
            <person name="Williams K.H."/>
            <person name="Hubbard S.S."/>
            <person name="Banfield J.F."/>
        </authorList>
    </citation>
    <scope>NUCLEOTIDE SEQUENCE [LARGE SCALE GENOMIC DNA]</scope>
</reference>
<gene>
    <name evidence="1" type="ORF">A2713_02565</name>
</gene>
<protein>
    <submittedName>
        <fullName evidence="1">Uncharacterized protein</fullName>
    </submittedName>
</protein>
<proteinExistence type="predicted"/>
<dbReference type="AlphaFoldDB" id="A0A1F4US93"/>
<accession>A0A1F4US93</accession>
<dbReference type="EMBL" id="MEUX01000009">
    <property type="protein sequence ID" value="OGC47789.1"/>
    <property type="molecule type" value="Genomic_DNA"/>
</dbReference>